<dbReference type="RefSeq" id="WP_205310495.1">
    <property type="nucleotide sequence ID" value="NZ_JAERPS020000001.1"/>
</dbReference>
<keyword evidence="2" id="KW-1185">Reference proteome</keyword>
<evidence type="ECO:0000313" key="1">
    <source>
        <dbReference type="EMBL" id="MBZ9610930.1"/>
    </source>
</evidence>
<name>A0ABS7X5W1_9GAMM</name>
<gene>
    <name evidence="1" type="ORF">I4W93_004930</name>
</gene>
<dbReference type="EMBL" id="JAERPS020000001">
    <property type="protein sequence ID" value="MBZ9610930.1"/>
    <property type="molecule type" value="Genomic_DNA"/>
</dbReference>
<reference evidence="1 2" key="2">
    <citation type="submission" date="2021-08" db="EMBL/GenBank/DDBJ databases">
        <title>Rheinheimera aquimaris sp. nov., isolated from seawater of the East Sea in Korea.</title>
        <authorList>
            <person name="Kim K.H."/>
            <person name="Wenting R."/>
            <person name="Kim K.R."/>
            <person name="Jeon C.O."/>
        </authorList>
    </citation>
    <scope>NUCLEOTIDE SEQUENCE [LARGE SCALE GENOMIC DNA]</scope>
    <source>
        <strain evidence="1 2">MA-13</strain>
    </source>
</reference>
<comment type="caution">
    <text evidence="1">The sequence shown here is derived from an EMBL/GenBank/DDBJ whole genome shotgun (WGS) entry which is preliminary data.</text>
</comment>
<dbReference type="Proteomes" id="UP000663814">
    <property type="component" value="Unassembled WGS sequence"/>
</dbReference>
<reference evidence="1 2" key="1">
    <citation type="submission" date="2020-12" db="EMBL/GenBank/DDBJ databases">
        <authorList>
            <person name="Ruan W."/>
            <person name="Khan S.A."/>
            <person name="Jeon C.O."/>
        </authorList>
    </citation>
    <scope>NUCLEOTIDE SEQUENCE [LARGE SCALE GENOMIC DNA]</scope>
    <source>
        <strain evidence="1 2">MA-13</strain>
    </source>
</reference>
<evidence type="ECO:0000313" key="2">
    <source>
        <dbReference type="Proteomes" id="UP000663814"/>
    </source>
</evidence>
<proteinExistence type="predicted"/>
<accession>A0ABS7X5W1</accession>
<organism evidence="1 2">
    <name type="scientific">Rheinheimera maricola</name>
    <dbReference type="NCBI Taxonomy" id="2793282"/>
    <lineage>
        <taxon>Bacteria</taxon>
        <taxon>Pseudomonadati</taxon>
        <taxon>Pseudomonadota</taxon>
        <taxon>Gammaproteobacteria</taxon>
        <taxon>Chromatiales</taxon>
        <taxon>Chromatiaceae</taxon>
        <taxon>Rheinheimera</taxon>
    </lineage>
</organism>
<protein>
    <submittedName>
        <fullName evidence="1">Uncharacterized protein</fullName>
    </submittedName>
</protein>
<sequence>MVKKISAKPAVHPKSYDLLDIKDPDIGNSLTLKMLFALLKQEGFIDARWYREQREYLEEWHPNSLALLMKYREYDAIPDEEFGSLEPDCIADLNNAFIYHDRRFMINNGYEDLMQKTNIIKVLRKTLRALGLPVESINCEEIAGTSYDLALTIVLENQTYTTSFVPRKNSWPPRVWKLVQKIMFEQYHLLSLHVPGKSMVFISPFLGQTLEQTGFASIRK</sequence>